<feature type="transmembrane region" description="Helical" evidence="1">
    <location>
        <begin position="12"/>
        <end position="30"/>
    </location>
</feature>
<keyword evidence="1" id="KW-0472">Membrane</keyword>
<feature type="transmembrane region" description="Helical" evidence="1">
    <location>
        <begin position="104"/>
        <end position="121"/>
    </location>
</feature>
<dbReference type="STRING" id="1464122.SAMN05421737_102253"/>
<feature type="transmembrane region" description="Helical" evidence="1">
    <location>
        <begin position="80"/>
        <end position="97"/>
    </location>
</feature>
<name>A0A1G6H1N1_9BACI</name>
<dbReference type="SUPFAM" id="SSF50156">
    <property type="entry name" value="PDZ domain-like"/>
    <property type="match status" value="1"/>
</dbReference>
<dbReference type="InterPro" id="IPR036034">
    <property type="entry name" value="PDZ_sf"/>
</dbReference>
<dbReference type="RefSeq" id="WP_141769833.1">
    <property type="nucleotide sequence ID" value="NZ_FMYM01000002.1"/>
</dbReference>
<organism evidence="3 4">
    <name type="scientific">Shouchella lonarensis</name>
    <dbReference type="NCBI Taxonomy" id="1464122"/>
    <lineage>
        <taxon>Bacteria</taxon>
        <taxon>Bacillati</taxon>
        <taxon>Bacillota</taxon>
        <taxon>Bacilli</taxon>
        <taxon>Bacillales</taxon>
        <taxon>Bacillaceae</taxon>
        <taxon>Shouchella</taxon>
    </lineage>
</organism>
<evidence type="ECO:0000259" key="2">
    <source>
        <dbReference type="PROSITE" id="PS50106"/>
    </source>
</evidence>
<gene>
    <name evidence="3" type="ORF">SAMN05421737_102253</name>
</gene>
<dbReference type="EMBL" id="FMYM01000002">
    <property type="protein sequence ID" value="SDB88182.1"/>
    <property type="molecule type" value="Genomic_DNA"/>
</dbReference>
<evidence type="ECO:0000256" key="1">
    <source>
        <dbReference type="SAM" id="Phobius"/>
    </source>
</evidence>
<dbReference type="SMART" id="SM00228">
    <property type="entry name" value="PDZ"/>
    <property type="match status" value="1"/>
</dbReference>
<feature type="transmembrane region" description="Helical" evidence="1">
    <location>
        <begin position="133"/>
        <end position="153"/>
    </location>
</feature>
<proteinExistence type="predicted"/>
<keyword evidence="1" id="KW-0812">Transmembrane</keyword>
<feature type="transmembrane region" description="Helical" evidence="1">
    <location>
        <begin position="51"/>
        <end position="74"/>
    </location>
</feature>
<dbReference type="InterPro" id="IPR001478">
    <property type="entry name" value="PDZ"/>
</dbReference>
<evidence type="ECO:0000313" key="4">
    <source>
        <dbReference type="Proteomes" id="UP000242662"/>
    </source>
</evidence>
<feature type="transmembrane region" description="Helical" evidence="1">
    <location>
        <begin position="260"/>
        <end position="281"/>
    </location>
</feature>
<feature type="transmembrane region" description="Helical" evidence="1">
    <location>
        <begin position="182"/>
        <end position="200"/>
    </location>
</feature>
<dbReference type="OrthoDB" id="198399at2"/>
<dbReference type="PROSITE" id="PS50106">
    <property type="entry name" value="PDZ"/>
    <property type="match status" value="1"/>
</dbReference>
<reference evidence="4" key="1">
    <citation type="submission" date="2016-09" db="EMBL/GenBank/DDBJ databases">
        <authorList>
            <person name="Varghese N."/>
            <person name="Submissions S."/>
        </authorList>
    </citation>
    <scope>NUCLEOTIDE SEQUENCE [LARGE SCALE GENOMIC DNA]</scope>
    <source>
        <strain evidence="4">25nlg</strain>
    </source>
</reference>
<sequence>MIHTILSMLSTFFVHPLFYVGIFCLAMIGATRVAKERASFHTRVYGKRAEFILTVLPSLLAGFAISILTISLGITMSLPLLLGLTIVPILFFCGRALQLQTPAYTMSLVLCCFVVLSFFSVPNMFTTQLKEAAWLPSLFLLQALLLFAQRMLIRHNGATLSSPQLSYSKRGRLIGSHQMKRLWLLPVVVFIPEGLLPGFAMTFGDVSVQPILVPFLLGFQKNTHAFLPTVAARREAVPYFISACLSLLMAMGLYMYASPWLALIGALSIGIIHASSSYYVYRKEQQQPPLFTEEEKSVRIVGILPGSPAAKMGLAIGEEIVNVNGCVVFDERTLYGALQKNPVFCKLKIRDRAGELRLVQGALYDGEHHQMGVLLVRRDEKRIDSVI</sequence>
<protein>
    <recommendedName>
        <fullName evidence="2">PDZ domain-containing protein</fullName>
    </recommendedName>
</protein>
<keyword evidence="4" id="KW-1185">Reference proteome</keyword>
<feature type="domain" description="PDZ" evidence="2">
    <location>
        <begin position="295"/>
        <end position="325"/>
    </location>
</feature>
<evidence type="ECO:0000313" key="3">
    <source>
        <dbReference type="EMBL" id="SDB88182.1"/>
    </source>
</evidence>
<dbReference type="Proteomes" id="UP000242662">
    <property type="component" value="Unassembled WGS sequence"/>
</dbReference>
<dbReference type="AlphaFoldDB" id="A0A1G6H1N1"/>
<dbReference type="Gene3D" id="2.30.42.10">
    <property type="match status" value="1"/>
</dbReference>
<accession>A0A1G6H1N1</accession>
<keyword evidence="1" id="KW-1133">Transmembrane helix</keyword>